<accession>A0A162CCL6</accession>
<reference evidence="2 3" key="1">
    <citation type="submission" date="2013-07" db="EMBL/GenBank/DDBJ databases">
        <title>Comparative Genomic and Metabolomic Analysis of Twelve Strains of Pseudoalteromonas luteoviolacea.</title>
        <authorList>
            <person name="Vynne N.G."/>
            <person name="Mansson M."/>
            <person name="Gram L."/>
        </authorList>
    </citation>
    <scope>NUCLEOTIDE SEQUENCE [LARGE SCALE GENOMIC DNA]</scope>
    <source>
        <strain evidence="2 3">CPMOR-1</strain>
    </source>
</reference>
<keyword evidence="1" id="KW-0812">Transmembrane</keyword>
<gene>
    <name evidence="2" type="ORF">N473_11910</name>
</gene>
<evidence type="ECO:0008006" key="4">
    <source>
        <dbReference type="Google" id="ProtNLM"/>
    </source>
</evidence>
<feature type="transmembrane region" description="Helical" evidence="1">
    <location>
        <begin position="72"/>
        <end position="95"/>
    </location>
</feature>
<dbReference type="InterPro" id="IPR021497">
    <property type="entry name" value="GTA_holin_3TM"/>
</dbReference>
<dbReference type="AlphaFoldDB" id="A0A162CCL6"/>
<keyword evidence="1" id="KW-1133">Transmembrane helix</keyword>
<organism evidence="2 3">
    <name type="scientific">Pseudoalteromonas luteoviolacea CPMOR-1</name>
    <dbReference type="NCBI Taxonomy" id="1365248"/>
    <lineage>
        <taxon>Bacteria</taxon>
        <taxon>Pseudomonadati</taxon>
        <taxon>Pseudomonadota</taxon>
        <taxon>Gammaproteobacteria</taxon>
        <taxon>Alteromonadales</taxon>
        <taxon>Pseudoalteromonadaceae</taxon>
        <taxon>Pseudoalteromonas</taxon>
    </lineage>
</organism>
<proteinExistence type="predicted"/>
<feature type="transmembrane region" description="Helical" evidence="1">
    <location>
        <begin position="107"/>
        <end position="124"/>
    </location>
</feature>
<comment type="caution">
    <text evidence="2">The sequence shown here is derived from an EMBL/GenBank/DDBJ whole genome shotgun (WGS) entry which is preliminary data.</text>
</comment>
<protein>
    <recommendedName>
        <fullName evidence="4">Holin</fullName>
    </recommendedName>
</protein>
<dbReference type="Proteomes" id="UP000076486">
    <property type="component" value="Unassembled WGS sequence"/>
</dbReference>
<evidence type="ECO:0000313" key="2">
    <source>
        <dbReference type="EMBL" id="KZN65724.1"/>
    </source>
</evidence>
<dbReference type="PATRIC" id="fig|1365248.3.peg.1067"/>
<evidence type="ECO:0000256" key="1">
    <source>
        <dbReference type="SAM" id="Phobius"/>
    </source>
</evidence>
<dbReference type="EMBL" id="AUYC01000015">
    <property type="protein sequence ID" value="KZN65724.1"/>
    <property type="molecule type" value="Genomic_DNA"/>
</dbReference>
<dbReference type="Pfam" id="PF11351">
    <property type="entry name" value="GTA_holin_3TM"/>
    <property type="match status" value="1"/>
</dbReference>
<dbReference type="RefSeq" id="WP_196766367.1">
    <property type="nucleotide sequence ID" value="NZ_AUYC01000015.1"/>
</dbReference>
<evidence type="ECO:0000313" key="3">
    <source>
        <dbReference type="Proteomes" id="UP000076486"/>
    </source>
</evidence>
<sequence length="132" mass="14883">MNWLANLFTGSVREPLQVVSEIIDELYTSEEEVLEQHVIKARLLNKQSEIQAHINSVQASHRSRFVAGARPFLMWVCGLGFLFAFVINPILQWFFPEHGVPILPLDVMLELTLGMLGLAGLRTIEKLKGVAK</sequence>
<name>A0A162CCL6_9GAMM</name>
<keyword evidence="1" id="KW-0472">Membrane</keyword>